<dbReference type="EMBL" id="JADLQN010000004">
    <property type="protein sequence ID" value="MBF6356948.1"/>
    <property type="molecule type" value="Genomic_DNA"/>
</dbReference>
<dbReference type="RefSeq" id="WP_195003809.1">
    <property type="nucleotide sequence ID" value="NZ_JADLQN010000004.1"/>
</dbReference>
<dbReference type="Proteomes" id="UP000707731">
    <property type="component" value="Unassembled WGS sequence"/>
</dbReference>
<dbReference type="SUPFAM" id="SSF47598">
    <property type="entry name" value="Ribbon-helix-helix"/>
    <property type="match status" value="1"/>
</dbReference>
<evidence type="ECO:0000313" key="1">
    <source>
        <dbReference type="EMBL" id="MBF6356948.1"/>
    </source>
</evidence>
<accession>A0ABS0DER0</accession>
<gene>
    <name evidence="1" type="ORF">IU449_20780</name>
</gene>
<evidence type="ECO:0000313" key="2">
    <source>
        <dbReference type="Proteomes" id="UP000707731"/>
    </source>
</evidence>
<protein>
    <recommendedName>
        <fullName evidence="3">CopG family transcriptional regulator</fullName>
    </recommendedName>
</protein>
<organism evidence="1 2">
    <name type="scientific">Nocardia higoensis</name>
    <dbReference type="NCBI Taxonomy" id="228599"/>
    <lineage>
        <taxon>Bacteria</taxon>
        <taxon>Bacillati</taxon>
        <taxon>Actinomycetota</taxon>
        <taxon>Actinomycetes</taxon>
        <taxon>Mycobacteriales</taxon>
        <taxon>Nocardiaceae</taxon>
        <taxon>Nocardia</taxon>
    </lineage>
</organism>
<sequence>MSKAARVSVTLDPQVAAWAQAAAERQDRSLSDVVNAALRTALVQDSLSELSVDEEAEQAAARVEVDIAEQAAVDARRRSRGAA</sequence>
<evidence type="ECO:0008006" key="3">
    <source>
        <dbReference type="Google" id="ProtNLM"/>
    </source>
</evidence>
<comment type="caution">
    <text evidence="1">The sequence shown here is derived from an EMBL/GenBank/DDBJ whole genome shotgun (WGS) entry which is preliminary data.</text>
</comment>
<proteinExistence type="predicted"/>
<dbReference type="InterPro" id="IPR010985">
    <property type="entry name" value="Ribbon_hlx_hlx"/>
</dbReference>
<keyword evidence="2" id="KW-1185">Reference proteome</keyword>
<reference evidence="1 2" key="1">
    <citation type="submission" date="2020-10" db="EMBL/GenBank/DDBJ databases">
        <title>Identification of Nocardia species via Next-generation sequencing and recognition of intraspecies genetic diversity.</title>
        <authorList>
            <person name="Li P."/>
            <person name="Li P."/>
            <person name="Lu B."/>
        </authorList>
    </citation>
    <scope>NUCLEOTIDE SEQUENCE [LARGE SCALE GENOMIC DNA]</scope>
    <source>
        <strain evidence="1 2">BJ06-0143</strain>
    </source>
</reference>
<name>A0ABS0DER0_9NOCA</name>